<proteinExistence type="predicted"/>
<dbReference type="InterPro" id="IPR051083">
    <property type="entry name" value="GrpII_Intron_Splice-Mob/Def"/>
</dbReference>
<evidence type="ECO:0000259" key="1">
    <source>
        <dbReference type="PROSITE" id="PS50878"/>
    </source>
</evidence>
<keyword evidence="2" id="KW-0548">Nucleotidyltransferase</keyword>
<name>A0ABN1AXE6_9LACT</name>
<organism evidence="2 3">
    <name type="scientific">Alkalibacterium indicireducens</name>
    <dbReference type="NCBI Taxonomy" id="398758"/>
    <lineage>
        <taxon>Bacteria</taxon>
        <taxon>Bacillati</taxon>
        <taxon>Bacillota</taxon>
        <taxon>Bacilli</taxon>
        <taxon>Lactobacillales</taxon>
        <taxon>Carnobacteriaceae</taxon>
        <taxon>Alkalibacterium</taxon>
    </lineage>
</organism>
<dbReference type="Pfam" id="PF00078">
    <property type="entry name" value="RVT_1"/>
    <property type="match status" value="1"/>
</dbReference>
<dbReference type="InterPro" id="IPR000477">
    <property type="entry name" value="RT_dom"/>
</dbReference>
<comment type="caution">
    <text evidence="2">The sequence shown here is derived from an EMBL/GenBank/DDBJ whole genome shotgun (WGS) entry which is preliminary data.</text>
</comment>
<dbReference type="EMBL" id="BAAADA010000114">
    <property type="protein sequence ID" value="GAA0485920.1"/>
    <property type="molecule type" value="Genomic_DNA"/>
</dbReference>
<dbReference type="PROSITE" id="PS50878">
    <property type="entry name" value="RT_POL"/>
    <property type="match status" value="1"/>
</dbReference>
<dbReference type="PANTHER" id="PTHR34047:SF8">
    <property type="entry name" value="PROTEIN YKFC"/>
    <property type="match status" value="1"/>
</dbReference>
<evidence type="ECO:0000313" key="3">
    <source>
        <dbReference type="Proteomes" id="UP001410648"/>
    </source>
</evidence>
<dbReference type="SUPFAM" id="SSF56672">
    <property type="entry name" value="DNA/RNA polymerases"/>
    <property type="match status" value="1"/>
</dbReference>
<feature type="domain" description="Reverse transcriptase" evidence="1">
    <location>
        <begin position="1"/>
        <end position="350"/>
    </location>
</feature>
<protein>
    <submittedName>
        <fullName evidence="2">Reverse transcriptase/maturase family protein</fullName>
    </submittedName>
</protein>
<keyword evidence="3" id="KW-1185">Reference proteome</keyword>
<accession>A0ABN1AXE6</accession>
<keyword evidence="2" id="KW-0808">Transferase</keyword>
<dbReference type="PANTHER" id="PTHR34047">
    <property type="entry name" value="NUCLEAR INTRON MATURASE 1, MITOCHONDRIAL-RELATED"/>
    <property type="match status" value="1"/>
</dbReference>
<gene>
    <name evidence="2" type="ORF">GCM10008936_13490</name>
</gene>
<dbReference type="GO" id="GO:0003964">
    <property type="term" value="F:RNA-directed DNA polymerase activity"/>
    <property type="evidence" value="ECO:0007669"/>
    <property type="project" value="UniProtKB-KW"/>
</dbReference>
<keyword evidence="2" id="KW-0695">RNA-directed DNA polymerase</keyword>
<sequence>MEKINKYKFSRKDYSIKGYFHFDYPEHISKVESYVKNPNKIALHSFFPLIGYKQEREKYTVNISEYTDGRPYKPASRPIKYAGHLDGYIYKYYANQLNCFYNEWASENGIDDSSIAYRGNKNGKSNIDFAAEVINYIAKQEEAYILVGDFKGYFDSLNHHLLKKRIKEVLLTDYLANDWYNVFKSVTKYGYIDKNIIEDYFGIEAFLRQQGYKKFTSIDKSLSDFRILHKIKSNESKKGIPQGVPISAVMANVYAMNFDWKINSLVEKSNGLYRRYSDDFIIVIPKSLKGNSEEQFQTIVDTVYQLASENELIIAEEKTHKYRKISEQIFEMSKNTSSKTCKIDYLGFVYDGKTVTVRQKSIERFYTRMRKFVKLMQRKKTYNNKNWNKSVMKKIPHRNYIYGLFTDRGFKLENGSQKSNFIEYVKRSQRTFDKVSPNTENAMLNQIKNRKKKLEKLLGKKIYVKQIDN</sequence>
<dbReference type="InterPro" id="IPR043502">
    <property type="entry name" value="DNA/RNA_pol_sf"/>
</dbReference>
<reference evidence="2 3" key="1">
    <citation type="journal article" date="2019" name="Int. J. Syst. Evol. Microbiol.">
        <title>The Global Catalogue of Microorganisms (GCM) 10K type strain sequencing project: providing services to taxonomists for standard genome sequencing and annotation.</title>
        <authorList>
            <consortium name="The Broad Institute Genomics Platform"/>
            <consortium name="The Broad Institute Genome Sequencing Center for Infectious Disease"/>
            <person name="Wu L."/>
            <person name="Ma J."/>
        </authorList>
    </citation>
    <scope>NUCLEOTIDE SEQUENCE [LARGE SCALE GENOMIC DNA]</scope>
    <source>
        <strain evidence="2 3">JCM 14232</strain>
    </source>
</reference>
<dbReference type="Proteomes" id="UP001410648">
    <property type="component" value="Unassembled WGS sequence"/>
</dbReference>
<evidence type="ECO:0000313" key="2">
    <source>
        <dbReference type="EMBL" id="GAA0485920.1"/>
    </source>
</evidence>
<dbReference type="RefSeq" id="WP_346024772.1">
    <property type="nucleotide sequence ID" value="NZ_BAAADA010000114.1"/>
</dbReference>